<keyword evidence="3" id="KW-0472">Membrane</keyword>
<dbReference type="InterPro" id="IPR003034">
    <property type="entry name" value="SAP_dom"/>
</dbReference>
<evidence type="ECO:0000313" key="6">
    <source>
        <dbReference type="EMBL" id="CAE7312153.1"/>
    </source>
</evidence>
<evidence type="ECO:0000256" key="1">
    <source>
        <dbReference type="PROSITE-ProRule" id="PRU00047"/>
    </source>
</evidence>
<feature type="region of interest" description="Disordered" evidence="2">
    <location>
        <begin position="1719"/>
        <end position="1742"/>
    </location>
</feature>
<feature type="region of interest" description="Disordered" evidence="2">
    <location>
        <begin position="2026"/>
        <end position="2055"/>
    </location>
</feature>
<dbReference type="GO" id="GO:0004190">
    <property type="term" value="F:aspartic-type endopeptidase activity"/>
    <property type="evidence" value="ECO:0007669"/>
    <property type="project" value="InterPro"/>
</dbReference>
<comment type="caution">
    <text evidence="6">The sequence shown here is derived from an EMBL/GenBank/DDBJ whole genome shotgun (WGS) entry which is preliminary data.</text>
</comment>
<evidence type="ECO:0000256" key="3">
    <source>
        <dbReference type="SAM" id="Phobius"/>
    </source>
</evidence>
<dbReference type="EMBL" id="CAJNDS010002080">
    <property type="protein sequence ID" value="CAE7312153.1"/>
    <property type="molecule type" value="Genomic_DNA"/>
</dbReference>
<evidence type="ECO:0000256" key="2">
    <source>
        <dbReference type="SAM" id="MobiDB-lite"/>
    </source>
</evidence>
<dbReference type="GO" id="GO:0003676">
    <property type="term" value="F:nucleic acid binding"/>
    <property type="evidence" value="ECO:0007669"/>
    <property type="project" value="InterPro"/>
</dbReference>
<keyword evidence="1" id="KW-0863">Zinc-finger</keyword>
<feature type="compositionally biased region" description="Basic and acidic residues" evidence="2">
    <location>
        <begin position="1295"/>
        <end position="1305"/>
    </location>
</feature>
<dbReference type="InterPro" id="IPR001878">
    <property type="entry name" value="Znf_CCHC"/>
</dbReference>
<keyword evidence="1" id="KW-0479">Metal-binding</keyword>
<evidence type="ECO:0000259" key="5">
    <source>
        <dbReference type="PROSITE" id="PS50800"/>
    </source>
</evidence>
<dbReference type="Gene3D" id="4.10.60.10">
    <property type="entry name" value="Zinc finger, CCHC-type"/>
    <property type="match status" value="1"/>
</dbReference>
<feature type="compositionally biased region" description="Low complexity" evidence="2">
    <location>
        <begin position="588"/>
        <end position="608"/>
    </location>
</feature>
<name>A0A812P0J1_9DINO</name>
<evidence type="ECO:0000259" key="4">
    <source>
        <dbReference type="PROSITE" id="PS50158"/>
    </source>
</evidence>
<feature type="domain" description="SAP" evidence="5">
    <location>
        <begin position="950"/>
        <end position="984"/>
    </location>
</feature>
<evidence type="ECO:0000313" key="7">
    <source>
        <dbReference type="Proteomes" id="UP000604046"/>
    </source>
</evidence>
<dbReference type="CDD" id="cd09272">
    <property type="entry name" value="RNase_HI_RT_Ty1"/>
    <property type="match status" value="1"/>
</dbReference>
<feature type="region of interest" description="Disordered" evidence="2">
    <location>
        <begin position="585"/>
        <end position="608"/>
    </location>
</feature>
<keyword evidence="1" id="KW-0862">Zinc</keyword>
<proteinExistence type="predicted"/>
<feature type="compositionally biased region" description="Acidic residues" evidence="2">
    <location>
        <begin position="2031"/>
        <end position="2054"/>
    </location>
</feature>
<dbReference type="InterPro" id="IPR001969">
    <property type="entry name" value="Aspartic_peptidase_AS"/>
</dbReference>
<keyword evidence="3" id="KW-1133">Transmembrane helix</keyword>
<feature type="transmembrane region" description="Helical" evidence="3">
    <location>
        <begin position="1989"/>
        <end position="2010"/>
    </location>
</feature>
<feature type="region of interest" description="Disordered" evidence="2">
    <location>
        <begin position="1280"/>
        <end position="1384"/>
    </location>
</feature>
<keyword evidence="3" id="KW-0812">Transmembrane</keyword>
<keyword evidence="7" id="KW-1185">Reference proteome</keyword>
<dbReference type="PANTHER" id="PTHR11439:SF483">
    <property type="entry name" value="PEPTIDE SYNTHASE GLIP-LIKE, PUTATIVE (AFU_ORTHOLOGUE AFUA_3G12920)-RELATED"/>
    <property type="match status" value="1"/>
</dbReference>
<dbReference type="OrthoDB" id="413361at2759"/>
<feature type="compositionally biased region" description="Basic and acidic residues" evidence="2">
    <location>
        <begin position="1721"/>
        <end position="1733"/>
    </location>
</feature>
<dbReference type="PROSITE" id="PS50158">
    <property type="entry name" value="ZF_CCHC"/>
    <property type="match status" value="1"/>
</dbReference>
<gene>
    <name evidence="6" type="primary">GIP</name>
    <name evidence="6" type="ORF">SNAT2548_LOCUS16389</name>
</gene>
<feature type="region of interest" description="Disordered" evidence="2">
    <location>
        <begin position="444"/>
        <end position="556"/>
    </location>
</feature>
<feature type="region of interest" description="Disordered" evidence="2">
    <location>
        <begin position="147"/>
        <end position="179"/>
    </location>
</feature>
<dbReference type="PANTHER" id="PTHR11439">
    <property type="entry name" value="GAG-POL-RELATED RETROTRANSPOSON"/>
    <property type="match status" value="1"/>
</dbReference>
<protein>
    <submittedName>
        <fullName evidence="6">GIP protein</fullName>
    </submittedName>
</protein>
<dbReference type="GO" id="GO:0008270">
    <property type="term" value="F:zinc ion binding"/>
    <property type="evidence" value="ECO:0007669"/>
    <property type="project" value="UniProtKB-KW"/>
</dbReference>
<feature type="compositionally biased region" description="Low complexity" evidence="2">
    <location>
        <begin position="1309"/>
        <end position="1319"/>
    </location>
</feature>
<dbReference type="Proteomes" id="UP000604046">
    <property type="component" value="Unassembled WGS sequence"/>
</dbReference>
<feature type="compositionally biased region" description="Polar residues" evidence="2">
    <location>
        <begin position="1374"/>
        <end position="1384"/>
    </location>
</feature>
<organism evidence="6 7">
    <name type="scientific">Symbiodinium natans</name>
    <dbReference type="NCBI Taxonomy" id="878477"/>
    <lineage>
        <taxon>Eukaryota</taxon>
        <taxon>Sar</taxon>
        <taxon>Alveolata</taxon>
        <taxon>Dinophyceae</taxon>
        <taxon>Suessiales</taxon>
        <taxon>Symbiodiniaceae</taxon>
        <taxon>Symbiodinium</taxon>
    </lineage>
</organism>
<accession>A0A812P0J1</accession>
<feature type="compositionally biased region" description="Low complexity" evidence="2">
    <location>
        <begin position="1284"/>
        <end position="1293"/>
    </location>
</feature>
<feature type="domain" description="CCHC-type" evidence="4">
    <location>
        <begin position="561"/>
        <end position="574"/>
    </location>
</feature>
<dbReference type="PROSITE" id="PS50800">
    <property type="entry name" value="SAP"/>
    <property type="match status" value="1"/>
</dbReference>
<reference evidence="6" key="1">
    <citation type="submission" date="2021-02" db="EMBL/GenBank/DDBJ databases">
        <authorList>
            <person name="Dougan E. K."/>
            <person name="Rhodes N."/>
            <person name="Thang M."/>
            <person name="Chan C."/>
        </authorList>
    </citation>
    <scope>NUCLEOTIDE SEQUENCE</scope>
</reference>
<sequence>MTQVHPLGTGAPRGGQYLFVFYHRAVGCCGTTATWGSLEEAKQKLREFYFEQLLLRPKPENRTQKGWQNILESARLSLEPKLDRLSRIEDVFALAEKCLNKNPSILEDFRFIATENVCREAVEWSAQENFVYATEEGKTFERDLEILSRSDQGKSSGSGVFEQSLEPRSEPLDLTETGEPTPKRLKFEILEALGNMVMQGQEQNRSFMGLFQSMSIEQQRQSEELKEAVTHLGSRKEAPTGWTKFIPRPDPFKPKDREEELTQWQDWSWSFKQWILAISPEMYTAIEEVEQDLSSPCEEATMTDDAILQGKQLYAILTSMLRERPLQILKSVTGANGFETWRVLNNVLAPTNKTRALALLGAISQFPAMNQGNLLEQVLRLEDLFRKYEQASGKPVPNEMQSAILLRVLPQQVRSHLTITIGDDSTYESMRDMILRWERSTQKWSSQIVTGGAPQKPSYDDPNGPSPMDVDRVKGWPKGKGKWGKGAGKGSGKDGGKYGGKNGKGKGGKGGYESRPGKGKGYEKGGKGKQSSWGRNDWSKGGKDRGKKGGKGKERLSHDACRICGKSGHWGNECWMKDKVRNINQNDTSSASGNSSSASSSNSSTGTASVKRVFDLADSDRLDVPMTTVYEMDSEGSESYVSDNESWWCRVIEHSMVDGEDELEVIDFAWETYSVMDMSLDDALLGDEEWVAHAEVRGISSRSDEGYNALSEGLPQEVVLDSGADLSVMPRAWLEAKITLDLGPAMIQEEFYASDVGAPLISLGRLLKKGWSLDHRNGLLHLCNDPEEIEVPVSFRRNSLVVDARVFMVRDDEVKDPEEECVRATKEGSMGQEPLENVENLSEVIEHGDAAVLIFTIMHRTKGDPDHYGLTLVAEAGTSEADEVKDWPVDLDLYAEEMSVADPHEQMSPIDLPGVCDQDGREEPVGASPAPMLIGCGEEDHVVVEGLRLNEDSSARELREACKALGLGMSGSKKVMFQRLMSHSKKRALEDAMALGNAAKPHEHQPRGERLPKQPTADEIAEHELTHVPFKEWCSYCVSCRSRRDAHRQDGEQHDTDGGDPIIAFDFFYTDVTGGELDFMRSAPKDKDAMVVVVAVDKTTGMSRAIPLESKGDQSLVYAAKEILGFISYLGYQGVVIRSDNEPSATALTKMICWAYVHASMLQNTFAVRAGTTSFEKAFGLAYNGKLACFGEVVLFALSQGHRKKGRPKFVKGLWLGKSLVNDMHVCGTALGLYLSTTVRRLNPQERWSKHMLKEFQGKPYKFSLSSLGKVVIPAMKDRTKPNVVPDMPVMPMEGPKEAALKAPDEAGSDSSSSSSQSGGTDGGVRERMDIEAGTGQKRSEPEPSAKEEDKRGEKRPMPEEKNVPLNAPPLYAGSSSPQKTSRVSTVKVADAEYYTLDEHLEEEWGDMEEWEFGLRKTEVKRLLDMGVLEQVSSLPENAELLQTKHVMDWRYREAKWKRRARLVCKQLKIWDPNRTDVYAPSTNPSIAKLLPALMVSRPGWQMVSFDVKDAFLEVKQRQELYVMLDGLPYRVHRCLPGQQAASAWWGEQLAADLAWCQMKHVRQRLDSQVTEILEKKYKLEVSEPVKNIGDSLKFLKKELLITESGIEVRVDKKYLEKICGVLDLKRPRVRKTPCSPEIAKKDESEPLQELEASKFRAAVGSFLYLSPDRPDAQWTIAHLARSMSQPTKRMWKHACHLAEYLLATADVCLTLAWTYPGRSSSDERKLSREEATRLQVENSGKPDLVEGMSDSDWAGHWTRVSSTCGHVYLNGNATFSFVRKQGSISLSSCEAELMACCSTAAELMYVGHVIKTLSSTPCRLLCRLDSSSARSLLQKRGVSKVRHLETKLLWVQRETSRGALELGTVSTYLNTADIGTKALRHLETKLLWVQRETSRGALELGTVSTYKGAKLRTLWIPDVSLGYGGFECLSRDKQKYDQMNAKVMRLLVMMDAMRTANGAEAFGRDRELEQGGITIMSALSLEIKVNQWGGVLLVAAALVVLMTVMYVVWQMAWKERRLGDLQRMATTTDQTEDDEEWEHESDEEWEHEPDEEWDKPAWQHCASRLWKQPEMNLNNKMNLDDNTRSAGG</sequence>
<dbReference type="GO" id="GO:0006508">
    <property type="term" value="P:proteolysis"/>
    <property type="evidence" value="ECO:0007669"/>
    <property type="project" value="InterPro"/>
</dbReference>
<feature type="compositionally biased region" description="Basic and acidic residues" evidence="2">
    <location>
        <begin position="1338"/>
        <end position="1363"/>
    </location>
</feature>
<dbReference type="PROSITE" id="PS00141">
    <property type="entry name" value="ASP_PROTEASE"/>
    <property type="match status" value="1"/>
</dbReference>